<evidence type="ECO:0000313" key="2">
    <source>
        <dbReference type="EMBL" id="KKN77074.1"/>
    </source>
</evidence>
<sequence>MQHVKNRLVAMKQKREAGLHSKQTQCEEETSAEIDTLLSYVQQKLKEA</sequence>
<evidence type="ECO:0000256" key="1">
    <source>
        <dbReference type="SAM" id="MobiDB-lite"/>
    </source>
</evidence>
<accession>A0A0F9TCX0</accession>
<proteinExistence type="predicted"/>
<name>A0A0F9TCX0_9ZZZZ</name>
<dbReference type="EMBL" id="LAZR01000285">
    <property type="protein sequence ID" value="KKN77074.1"/>
    <property type="molecule type" value="Genomic_DNA"/>
</dbReference>
<organism evidence="2">
    <name type="scientific">marine sediment metagenome</name>
    <dbReference type="NCBI Taxonomy" id="412755"/>
    <lineage>
        <taxon>unclassified sequences</taxon>
        <taxon>metagenomes</taxon>
        <taxon>ecological metagenomes</taxon>
    </lineage>
</organism>
<feature type="region of interest" description="Disordered" evidence="1">
    <location>
        <begin position="1"/>
        <end position="28"/>
    </location>
</feature>
<gene>
    <name evidence="2" type="ORF">LCGC14_0364130</name>
</gene>
<protein>
    <submittedName>
        <fullName evidence="2">Uncharacterized protein</fullName>
    </submittedName>
</protein>
<comment type="caution">
    <text evidence="2">The sequence shown here is derived from an EMBL/GenBank/DDBJ whole genome shotgun (WGS) entry which is preliminary data.</text>
</comment>
<dbReference type="AlphaFoldDB" id="A0A0F9TCX0"/>
<reference evidence="2" key="1">
    <citation type="journal article" date="2015" name="Nature">
        <title>Complex archaea that bridge the gap between prokaryotes and eukaryotes.</title>
        <authorList>
            <person name="Spang A."/>
            <person name="Saw J.H."/>
            <person name="Jorgensen S.L."/>
            <person name="Zaremba-Niedzwiedzka K."/>
            <person name="Martijn J."/>
            <person name="Lind A.E."/>
            <person name="van Eijk R."/>
            <person name="Schleper C."/>
            <person name="Guy L."/>
            <person name="Ettema T.J."/>
        </authorList>
    </citation>
    <scope>NUCLEOTIDE SEQUENCE</scope>
</reference>